<dbReference type="GO" id="GO:0005886">
    <property type="term" value="C:plasma membrane"/>
    <property type="evidence" value="ECO:0007669"/>
    <property type="project" value="UniProtKB-SubCell"/>
</dbReference>
<feature type="transmembrane region" description="Helical" evidence="7">
    <location>
        <begin position="325"/>
        <end position="350"/>
    </location>
</feature>
<evidence type="ECO:0000313" key="9">
    <source>
        <dbReference type="EMBL" id="SDS04427.1"/>
    </source>
</evidence>
<evidence type="ECO:0000256" key="3">
    <source>
        <dbReference type="ARBA" id="ARBA00022692"/>
    </source>
</evidence>
<keyword evidence="3 7" id="KW-0812">Transmembrane</keyword>
<keyword evidence="4 7" id="KW-1133">Transmembrane helix</keyword>
<dbReference type="Proteomes" id="UP000185663">
    <property type="component" value="Chromosome I"/>
</dbReference>
<keyword evidence="10" id="KW-1185">Reference proteome</keyword>
<dbReference type="AlphaFoldDB" id="A0A1H1NZP1"/>
<feature type="transmembrane region" description="Helical" evidence="7">
    <location>
        <begin position="283"/>
        <end position="304"/>
    </location>
</feature>
<protein>
    <submittedName>
        <fullName evidence="9">Putative ABC transport system permease protein</fullName>
    </submittedName>
</protein>
<dbReference type="PANTHER" id="PTHR30572">
    <property type="entry name" value="MEMBRANE COMPONENT OF TRANSPORTER-RELATED"/>
    <property type="match status" value="1"/>
</dbReference>
<evidence type="ECO:0000259" key="8">
    <source>
        <dbReference type="Pfam" id="PF02687"/>
    </source>
</evidence>
<keyword evidence="2" id="KW-1003">Cell membrane</keyword>
<evidence type="ECO:0000256" key="1">
    <source>
        <dbReference type="ARBA" id="ARBA00004651"/>
    </source>
</evidence>
<feature type="domain" description="ABC3 transporter permease C-terminal" evidence="8">
    <location>
        <begin position="288"/>
        <end position="399"/>
    </location>
</feature>
<comment type="subcellular location">
    <subcellularLocation>
        <location evidence="1">Cell membrane</location>
        <topology evidence="1">Multi-pass membrane protein</topology>
    </subcellularLocation>
</comment>
<keyword evidence="5 7" id="KW-0472">Membrane</keyword>
<evidence type="ECO:0000256" key="4">
    <source>
        <dbReference type="ARBA" id="ARBA00022989"/>
    </source>
</evidence>
<accession>A0A1H1NZP1</accession>
<sequence length="406" mass="41122">MMGPEGRRRRPSVRDLVDDVVVELSVRKVRALLVVGAVALSTGALIASLGIAVTAAAQVGADIAAATLDVVEVRVESLADGALDTSVFPDDADDRAEAVDLVASAGRRLDLSEVYPTAVARSGHAGAVPTPGILVVGATSGYLDAAHAVDDETYTFWLDRPTAQVAFLGPGAARDLGVPLDGPTSGLRVWINAVPYDIVGEVEPDGPAALDQAVVIPYAQAVASARSDADARMLVRTLPGGGAQVAGVIATAIRPDDPARLEPSAVVSLSSLRNGVSTQLDRLAAWIGSILLALAVLLVANSMIVSVAARTSEIGLRRALGSSPVTIAGLFVMEGAVVGGLGGLVGSGFASSVVVVTSILNGWDPVLDPLHMASGPLLGLAAGVVASVYPSVRAARISPAIALRAD</sequence>
<evidence type="ECO:0000256" key="7">
    <source>
        <dbReference type="SAM" id="Phobius"/>
    </source>
</evidence>
<feature type="transmembrane region" description="Helical" evidence="7">
    <location>
        <begin position="370"/>
        <end position="389"/>
    </location>
</feature>
<dbReference type="InterPro" id="IPR050250">
    <property type="entry name" value="Macrolide_Exporter_MacB"/>
</dbReference>
<evidence type="ECO:0000256" key="6">
    <source>
        <dbReference type="ARBA" id="ARBA00038076"/>
    </source>
</evidence>
<evidence type="ECO:0000313" key="10">
    <source>
        <dbReference type="Proteomes" id="UP000185663"/>
    </source>
</evidence>
<dbReference type="PANTHER" id="PTHR30572:SF4">
    <property type="entry name" value="ABC TRANSPORTER PERMEASE YTRF"/>
    <property type="match status" value="1"/>
</dbReference>
<dbReference type="Pfam" id="PF02687">
    <property type="entry name" value="FtsX"/>
    <property type="match status" value="1"/>
</dbReference>
<gene>
    <name evidence="9" type="ORF">SAMN04489860_0665</name>
</gene>
<feature type="transmembrane region" description="Helical" evidence="7">
    <location>
        <begin position="31"/>
        <end position="53"/>
    </location>
</feature>
<evidence type="ECO:0000256" key="5">
    <source>
        <dbReference type="ARBA" id="ARBA00023136"/>
    </source>
</evidence>
<dbReference type="GO" id="GO:0022857">
    <property type="term" value="F:transmembrane transporter activity"/>
    <property type="evidence" value="ECO:0007669"/>
    <property type="project" value="TreeGrafter"/>
</dbReference>
<dbReference type="STRING" id="545619.SAMN04489860_0665"/>
<dbReference type="InterPro" id="IPR003838">
    <property type="entry name" value="ABC3_permease_C"/>
</dbReference>
<evidence type="ECO:0000256" key="2">
    <source>
        <dbReference type="ARBA" id="ARBA00022475"/>
    </source>
</evidence>
<dbReference type="EMBL" id="LT629776">
    <property type="protein sequence ID" value="SDS04427.1"/>
    <property type="molecule type" value="Genomic_DNA"/>
</dbReference>
<name>A0A1H1NZP1_9CELL</name>
<proteinExistence type="inferred from homology"/>
<dbReference type="OrthoDB" id="9780560at2"/>
<organism evidence="9 10">
    <name type="scientific">Paraoerskovia marina</name>
    <dbReference type="NCBI Taxonomy" id="545619"/>
    <lineage>
        <taxon>Bacteria</taxon>
        <taxon>Bacillati</taxon>
        <taxon>Actinomycetota</taxon>
        <taxon>Actinomycetes</taxon>
        <taxon>Micrococcales</taxon>
        <taxon>Cellulomonadaceae</taxon>
        <taxon>Paraoerskovia</taxon>
    </lineage>
</organism>
<reference evidence="9 10" key="1">
    <citation type="submission" date="2016-10" db="EMBL/GenBank/DDBJ databases">
        <authorList>
            <person name="de Groot N.N."/>
        </authorList>
    </citation>
    <scope>NUCLEOTIDE SEQUENCE [LARGE SCALE GENOMIC DNA]</scope>
    <source>
        <strain evidence="9 10">DSM 22126</strain>
    </source>
</reference>
<comment type="similarity">
    <text evidence="6">Belongs to the ABC-4 integral membrane protein family.</text>
</comment>